<proteinExistence type="predicted"/>
<evidence type="ECO:0000256" key="3">
    <source>
        <dbReference type="ARBA" id="ARBA00048267"/>
    </source>
</evidence>
<feature type="active site" evidence="4">
    <location>
        <position position="139"/>
    </location>
</feature>
<evidence type="ECO:0000313" key="7">
    <source>
        <dbReference type="Proteomes" id="UP000696294"/>
    </source>
</evidence>
<keyword evidence="7" id="KW-1185">Reference proteome</keyword>
<evidence type="ECO:0000256" key="4">
    <source>
        <dbReference type="PROSITE-ProRule" id="PRU00050"/>
    </source>
</evidence>
<dbReference type="Proteomes" id="UP000696294">
    <property type="component" value="Unassembled WGS sequence"/>
</dbReference>
<feature type="active site" evidence="4">
    <location>
        <position position="50"/>
    </location>
</feature>
<accession>A0ABX1AZN0</accession>
<gene>
    <name evidence="6" type="ORF">HCN51_11560</name>
</gene>
<dbReference type="InterPro" id="IPR035909">
    <property type="entry name" value="CheB_C"/>
</dbReference>
<comment type="catalytic activity">
    <reaction evidence="3">
        <text>[protein]-L-glutamate 5-O-methyl ester + H2O = L-glutamyl-[protein] + methanol + H(+)</text>
        <dbReference type="Rhea" id="RHEA:23236"/>
        <dbReference type="Rhea" id="RHEA-COMP:10208"/>
        <dbReference type="Rhea" id="RHEA-COMP:10311"/>
        <dbReference type="ChEBI" id="CHEBI:15377"/>
        <dbReference type="ChEBI" id="CHEBI:15378"/>
        <dbReference type="ChEBI" id="CHEBI:17790"/>
        <dbReference type="ChEBI" id="CHEBI:29973"/>
        <dbReference type="ChEBI" id="CHEBI:82795"/>
        <dbReference type="EC" id="3.1.1.61"/>
    </reaction>
</comment>
<comment type="caution">
    <text evidence="6">The sequence shown here is derived from an EMBL/GenBank/DDBJ whole genome shotgun (WGS) entry which is preliminary data.</text>
</comment>
<protein>
    <recommendedName>
        <fullName evidence="2">protein-glutamate methylesterase</fullName>
        <ecNumber evidence="2">3.1.1.61</ecNumber>
    </recommendedName>
</protein>
<dbReference type="PANTHER" id="PTHR42872:SF6">
    <property type="entry name" value="PROTEIN-GLUTAMATE METHYLESTERASE_PROTEIN-GLUTAMINE GLUTAMINASE"/>
    <property type="match status" value="1"/>
</dbReference>
<reference evidence="6 7" key="1">
    <citation type="submission" date="2020-03" db="EMBL/GenBank/DDBJ databases">
        <title>WGS of actinomycetes isolated from Thailand.</title>
        <authorList>
            <person name="Thawai C."/>
        </authorList>
    </citation>
    <scope>NUCLEOTIDE SEQUENCE [LARGE SCALE GENOMIC DNA]</scope>
    <source>
        <strain evidence="6 7">FMUSA5-5</strain>
    </source>
</reference>
<evidence type="ECO:0000256" key="1">
    <source>
        <dbReference type="ARBA" id="ARBA00022801"/>
    </source>
</evidence>
<dbReference type="RefSeq" id="WP_168009493.1">
    <property type="nucleotide sequence ID" value="NZ_JAATEP010000006.1"/>
</dbReference>
<keyword evidence="1 4" id="KW-0378">Hydrolase</keyword>
<keyword evidence="4" id="KW-0145">Chemotaxis</keyword>
<organism evidence="6 7">
    <name type="scientific">Nonomuraea composti</name>
    <dbReference type="NCBI Taxonomy" id="2720023"/>
    <lineage>
        <taxon>Bacteria</taxon>
        <taxon>Bacillati</taxon>
        <taxon>Actinomycetota</taxon>
        <taxon>Actinomycetes</taxon>
        <taxon>Streptosporangiales</taxon>
        <taxon>Streptosporangiaceae</taxon>
        <taxon>Nonomuraea</taxon>
    </lineage>
</organism>
<dbReference type="EC" id="3.1.1.61" evidence="2"/>
<evidence type="ECO:0000256" key="2">
    <source>
        <dbReference type="ARBA" id="ARBA00039140"/>
    </source>
</evidence>
<dbReference type="PANTHER" id="PTHR42872">
    <property type="entry name" value="PROTEIN-GLUTAMATE METHYLESTERASE/PROTEIN-GLUTAMINE GLUTAMINASE"/>
    <property type="match status" value="1"/>
</dbReference>
<sequence length="224" mass="23324">MSGGVHSEQSSRGPFDVVCLAASLGGVQAYGKLLARLPAAFPAPVVLVQHRPADTEERLVAVLERRCALPVVPLVSGRPLRPGTVHVVPGRTRAVFDDRGRPSLRQAEGHRMADELFASAARAFGPRVLAAVLTGRLDDGAKGVRNVKGAGGRVLAQDEATCGELGFQMPSAAIATGCVDFVLPLEVLADALTALVMVPGAAGMMRVALPPWARVVTPRPAYAG</sequence>
<name>A0ABX1AZN0_9ACTN</name>
<dbReference type="InterPro" id="IPR000673">
    <property type="entry name" value="Sig_transdc_resp-reg_Me-estase"/>
</dbReference>
<evidence type="ECO:0000313" key="6">
    <source>
        <dbReference type="EMBL" id="NJP90077.1"/>
    </source>
</evidence>
<dbReference type="SUPFAM" id="SSF52738">
    <property type="entry name" value="Methylesterase CheB, C-terminal domain"/>
    <property type="match status" value="1"/>
</dbReference>
<dbReference type="Gene3D" id="3.40.50.180">
    <property type="entry name" value="Methylesterase CheB, C-terminal domain"/>
    <property type="match status" value="1"/>
</dbReference>
<dbReference type="PROSITE" id="PS50122">
    <property type="entry name" value="CHEB"/>
    <property type="match status" value="1"/>
</dbReference>
<dbReference type="CDD" id="cd16433">
    <property type="entry name" value="CheB"/>
    <property type="match status" value="1"/>
</dbReference>
<feature type="active site" evidence="4">
    <location>
        <position position="23"/>
    </location>
</feature>
<dbReference type="EMBL" id="JAATEP010000006">
    <property type="protein sequence ID" value="NJP90077.1"/>
    <property type="molecule type" value="Genomic_DNA"/>
</dbReference>
<feature type="domain" description="CheB-type methylesterase" evidence="5">
    <location>
        <begin position="14"/>
        <end position="199"/>
    </location>
</feature>
<evidence type="ECO:0000259" key="5">
    <source>
        <dbReference type="PROSITE" id="PS50122"/>
    </source>
</evidence>
<dbReference type="Pfam" id="PF01339">
    <property type="entry name" value="CheB_methylest"/>
    <property type="match status" value="1"/>
</dbReference>